<dbReference type="Pfam" id="PF00588">
    <property type="entry name" value="SpoU_methylase"/>
    <property type="match status" value="1"/>
</dbReference>
<protein>
    <recommendedName>
        <fullName evidence="5">tRNA (cytidine/uridine-2'-O-)-methyltransferase TrmJ</fullName>
        <ecNumber evidence="5">2.1.1.200</ecNumber>
    </recommendedName>
    <alternativeName>
        <fullName evidence="5">tRNA (cytidine(32)/uridine(32)-2'-O)-methyltransferase</fullName>
    </alternativeName>
    <alternativeName>
        <fullName evidence="5">tRNA Cm32/Um32 methyltransferase</fullName>
    </alternativeName>
</protein>
<evidence type="ECO:0000256" key="3">
    <source>
        <dbReference type="ARBA" id="ARBA00022679"/>
    </source>
</evidence>
<evidence type="ECO:0000259" key="6">
    <source>
        <dbReference type="Pfam" id="PF00588"/>
    </source>
</evidence>
<dbReference type="CDD" id="cd18093">
    <property type="entry name" value="SpoU-like_TrmJ"/>
    <property type="match status" value="1"/>
</dbReference>
<dbReference type="Gene3D" id="1.10.8.590">
    <property type="match status" value="1"/>
</dbReference>
<dbReference type="GO" id="GO:0032259">
    <property type="term" value="P:methylation"/>
    <property type="evidence" value="ECO:0007669"/>
    <property type="project" value="UniProtKB-KW"/>
</dbReference>
<name>A0ABQ0C687_9PROT</name>
<gene>
    <name evidence="5 7" type="primary">trmJ</name>
    <name evidence="7" type="ORF">SIID45300_00695</name>
</gene>
<dbReference type="SUPFAM" id="SSF75217">
    <property type="entry name" value="alpha/beta knot"/>
    <property type="match status" value="1"/>
</dbReference>
<comment type="catalytic activity">
    <reaction evidence="5">
        <text>cytidine(32) in tRNA + S-adenosyl-L-methionine = 2'-O-methylcytidine(32) in tRNA + S-adenosyl-L-homocysteine + H(+)</text>
        <dbReference type="Rhea" id="RHEA:42932"/>
        <dbReference type="Rhea" id="RHEA-COMP:10288"/>
        <dbReference type="Rhea" id="RHEA-COMP:10289"/>
        <dbReference type="ChEBI" id="CHEBI:15378"/>
        <dbReference type="ChEBI" id="CHEBI:57856"/>
        <dbReference type="ChEBI" id="CHEBI:59789"/>
        <dbReference type="ChEBI" id="CHEBI:74495"/>
        <dbReference type="ChEBI" id="CHEBI:82748"/>
        <dbReference type="EC" id="2.1.1.200"/>
    </reaction>
</comment>
<keyword evidence="2 5" id="KW-0489">Methyltransferase</keyword>
<comment type="function">
    <text evidence="5">Catalyzes the formation of 2'O-methylated cytidine (Cm32) or 2'O-methylated uridine (Um32) at position 32 in tRNA.</text>
</comment>
<evidence type="ECO:0000256" key="1">
    <source>
        <dbReference type="ARBA" id="ARBA00007228"/>
    </source>
</evidence>
<evidence type="ECO:0000313" key="8">
    <source>
        <dbReference type="Proteomes" id="UP001628193"/>
    </source>
</evidence>
<dbReference type="PIRSF" id="PIRSF004808">
    <property type="entry name" value="LasT"/>
    <property type="match status" value="1"/>
</dbReference>
<comment type="similarity">
    <text evidence="1">Belongs to the class IV-like SAM-binding methyltransferase superfamily. RNA methyltransferase TrmH family.</text>
</comment>
<keyword evidence="5" id="KW-0963">Cytoplasm</keyword>
<comment type="catalytic activity">
    <reaction evidence="5">
        <text>uridine(32) in tRNA + S-adenosyl-L-methionine = 2'-O-methyluridine(32) in tRNA + S-adenosyl-L-homocysteine + H(+)</text>
        <dbReference type="Rhea" id="RHEA:42936"/>
        <dbReference type="Rhea" id="RHEA-COMP:10107"/>
        <dbReference type="Rhea" id="RHEA-COMP:10290"/>
        <dbReference type="ChEBI" id="CHEBI:15378"/>
        <dbReference type="ChEBI" id="CHEBI:57856"/>
        <dbReference type="ChEBI" id="CHEBI:59789"/>
        <dbReference type="ChEBI" id="CHEBI:65315"/>
        <dbReference type="ChEBI" id="CHEBI:74478"/>
        <dbReference type="EC" id="2.1.1.200"/>
    </reaction>
</comment>
<evidence type="ECO:0000256" key="5">
    <source>
        <dbReference type="RuleBase" id="RU362024"/>
    </source>
</evidence>
<dbReference type="PANTHER" id="PTHR42786">
    <property type="entry name" value="TRNA/RRNA METHYLTRANSFERASE"/>
    <property type="match status" value="1"/>
</dbReference>
<keyword evidence="4 5" id="KW-0949">S-adenosyl-L-methionine</keyword>
<evidence type="ECO:0000313" key="7">
    <source>
        <dbReference type="EMBL" id="GAB0056389.1"/>
    </source>
</evidence>
<dbReference type="GO" id="GO:0008168">
    <property type="term" value="F:methyltransferase activity"/>
    <property type="evidence" value="ECO:0007669"/>
    <property type="project" value="UniProtKB-KW"/>
</dbReference>
<dbReference type="NCBIfam" id="TIGR00050">
    <property type="entry name" value="rRNA_methyl_1"/>
    <property type="match status" value="1"/>
</dbReference>
<dbReference type="Proteomes" id="UP001628193">
    <property type="component" value="Unassembled WGS sequence"/>
</dbReference>
<feature type="domain" description="tRNA/rRNA methyltransferase SpoU type" evidence="6">
    <location>
        <begin position="25"/>
        <end position="176"/>
    </location>
</feature>
<dbReference type="EMBL" id="BAAFGK010000002">
    <property type="protein sequence ID" value="GAB0056389.1"/>
    <property type="molecule type" value="Genomic_DNA"/>
</dbReference>
<sequence>MTDTHPDQPSGPDADPSPARLSAQLVVILDRPAHPGNIGAVARAMGNTGFTRLRLVAPRQFPHPDAEAYAVGCTAILEDAEIFADLPSALADLHLVVATSNRPRGQRQVVVTPDELGIRLREALVPPDIRVGLLFGTERTGLLSEDVERANLVCHIPTRGEQGSLNLAQAVLIVLYAAMQALQRERGMAHDPFREDLPATAAAMEHLFAHMEETLTTIGFLKDGQKRHMMGSIKAMFQRAGLDRREVSILRGILHEVIAWRERP</sequence>
<dbReference type="RefSeq" id="WP_420904098.1">
    <property type="nucleotide sequence ID" value="NZ_BAAFGK010000002.1"/>
</dbReference>
<comment type="subcellular location">
    <subcellularLocation>
        <location evidence="5">Cytoplasm</location>
    </subcellularLocation>
</comment>
<dbReference type="InterPro" id="IPR004384">
    <property type="entry name" value="RNA_MeTrfase_TrmJ/LasT"/>
</dbReference>
<dbReference type="InterPro" id="IPR001537">
    <property type="entry name" value="SpoU_MeTrfase"/>
</dbReference>
<keyword evidence="3 7" id="KW-0808">Transferase</keyword>
<dbReference type="Gene3D" id="3.40.1280.10">
    <property type="match status" value="1"/>
</dbReference>
<accession>A0ABQ0C687</accession>
<dbReference type="PANTHER" id="PTHR42786:SF2">
    <property type="entry name" value="TRNA (CYTIDINE_URIDINE-2'-O-)-METHYLTRANSFERASE TRMJ"/>
    <property type="match status" value="1"/>
</dbReference>
<proteinExistence type="inferred from homology"/>
<comment type="subunit">
    <text evidence="5">Homodimer.</text>
</comment>
<reference evidence="7 8" key="1">
    <citation type="submission" date="2024-09" db="EMBL/GenBank/DDBJ databases">
        <title>Draft genome sequence of Candidatus Magnetaquicoccaceae bacterium FCR-1.</title>
        <authorList>
            <person name="Shimoshige H."/>
            <person name="Shimamura S."/>
            <person name="Taoka A."/>
            <person name="Kobayashi H."/>
            <person name="Maekawa T."/>
        </authorList>
    </citation>
    <scope>NUCLEOTIDE SEQUENCE [LARGE SCALE GENOMIC DNA]</scope>
    <source>
        <strain evidence="7 8">FCR-1</strain>
    </source>
</reference>
<keyword evidence="8" id="KW-1185">Reference proteome</keyword>
<dbReference type="InterPro" id="IPR029028">
    <property type="entry name" value="Alpha/beta_knot_MTases"/>
</dbReference>
<organism evidence="7 8">
    <name type="scientific">Candidatus Magnetaquiglobus chichijimensis</name>
    <dbReference type="NCBI Taxonomy" id="3141448"/>
    <lineage>
        <taxon>Bacteria</taxon>
        <taxon>Pseudomonadati</taxon>
        <taxon>Pseudomonadota</taxon>
        <taxon>Magnetococcia</taxon>
        <taxon>Magnetococcales</taxon>
        <taxon>Candidatus Magnetaquicoccaceae</taxon>
        <taxon>Candidatus Magnetaquiglobus</taxon>
    </lineage>
</organism>
<evidence type="ECO:0000256" key="2">
    <source>
        <dbReference type="ARBA" id="ARBA00022603"/>
    </source>
</evidence>
<keyword evidence="5" id="KW-0819">tRNA processing</keyword>
<evidence type="ECO:0000256" key="4">
    <source>
        <dbReference type="ARBA" id="ARBA00022691"/>
    </source>
</evidence>
<dbReference type="InterPro" id="IPR029026">
    <property type="entry name" value="tRNA_m1G_MTases_N"/>
</dbReference>
<dbReference type="EC" id="2.1.1.200" evidence="5"/>
<comment type="caution">
    <text evidence="7">The sequence shown here is derived from an EMBL/GenBank/DDBJ whole genome shotgun (WGS) entry which is preliminary data.</text>
</comment>